<dbReference type="EMBL" id="JACHHJ010000004">
    <property type="protein sequence ID" value="MBB6451003.1"/>
    <property type="molecule type" value="Genomic_DNA"/>
</dbReference>
<organism evidence="2 3">
    <name type="scientific">Geomicrobium halophilum</name>
    <dbReference type="NCBI Taxonomy" id="549000"/>
    <lineage>
        <taxon>Bacteria</taxon>
        <taxon>Bacillati</taxon>
        <taxon>Bacillota</taxon>
        <taxon>Bacilli</taxon>
        <taxon>Bacillales</taxon>
        <taxon>Geomicrobium</taxon>
    </lineage>
</organism>
<reference evidence="2 3" key="1">
    <citation type="submission" date="2020-08" db="EMBL/GenBank/DDBJ databases">
        <title>Genomic Encyclopedia of Type Strains, Phase IV (KMG-IV): sequencing the most valuable type-strain genomes for metagenomic binning, comparative biology and taxonomic classification.</title>
        <authorList>
            <person name="Goeker M."/>
        </authorList>
    </citation>
    <scope>NUCLEOTIDE SEQUENCE [LARGE SCALE GENOMIC DNA]</scope>
    <source>
        <strain evidence="2 3">DSM 21769</strain>
    </source>
</reference>
<feature type="transmembrane region" description="Helical" evidence="1">
    <location>
        <begin position="6"/>
        <end position="29"/>
    </location>
</feature>
<evidence type="ECO:0000313" key="3">
    <source>
        <dbReference type="Proteomes" id="UP000568839"/>
    </source>
</evidence>
<gene>
    <name evidence="2" type="ORF">HNR44_002993</name>
</gene>
<evidence type="ECO:0000256" key="1">
    <source>
        <dbReference type="SAM" id="Phobius"/>
    </source>
</evidence>
<dbReference type="AlphaFoldDB" id="A0A841Q0A2"/>
<proteinExistence type="predicted"/>
<keyword evidence="1" id="KW-0472">Membrane</keyword>
<keyword evidence="1" id="KW-0812">Transmembrane</keyword>
<sequence>MVFTGIFMIFIGIVDFIVRGISAIVFFLVTQSSAYAEQGTASDLPEKGDYVE</sequence>
<comment type="caution">
    <text evidence="2">The sequence shown here is derived from an EMBL/GenBank/DDBJ whole genome shotgun (WGS) entry which is preliminary data.</text>
</comment>
<protein>
    <submittedName>
        <fullName evidence="2">Uncharacterized protein</fullName>
    </submittedName>
</protein>
<dbReference type="RefSeq" id="WP_184405049.1">
    <property type="nucleotide sequence ID" value="NZ_JACHHJ010000004.1"/>
</dbReference>
<keyword evidence="3" id="KW-1185">Reference proteome</keyword>
<evidence type="ECO:0000313" key="2">
    <source>
        <dbReference type="EMBL" id="MBB6451003.1"/>
    </source>
</evidence>
<name>A0A841Q0A2_9BACL</name>
<dbReference type="Proteomes" id="UP000568839">
    <property type="component" value="Unassembled WGS sequence"/>
</dbReference>
<accession>A0A841Q0A2</accession>
<keyword evidence="1" id="KW-1133">Transmembrane helix</keyword>